<evidence type="ECO:0000313" key="1">
    <source>
        <dbReference type="EMBL" id="CAL1415092.1"/>
    </source>
</evidence>
<dbReference type="EMBL" id="OZ034822">
    <property type="protein sequence ID" value="CAL1415092.1"/>
    <property type="molecule type" value="Genomic_DNA"/>
</dbReference>
<sequence length="74" mass="8421">MILNGLLYKLELNDEEVSSSCSKNIHFCPSHFPCSSSRLWRHVSLRWLNGNSSLMACTEHVVIKVVFQGLTLEN</sequence>
<protein>
    <submittedName>
        <fullName evidence="1">Uncharacterized protein</fullName>
    </submittedName>
</protein>
<reference evidence="1 2" key="1">
    <citation type="submission" date="2024-04" db="EMBL/GenBank/DDBJ databases">
        <authorList>
            <person name="Fracassetti M."/>
        </authorList>
    </citation>
    <scope>NUCLEOTIDE SEQUENCE [LARGE SCALE GENOMIC DNA]</scope>
</reference>
<organism evidence="1 2">
    <name type="scientific">Linum trigynum</name>
    <dbReference type="NCBI Taxonomy" id="586398"/>
    <lineage>
        <taxon>Eukaryota</taxon>
        <taxon>Viridiplantae</taxon>
        <taxon>Streptophyta</taxon>
        <taxon>Embryophyta</taxon>
        <taxon>Tracheophyta</taxon>
        <taxon>Spermatophyta</taxon>
        <taxon>Magnoliopsida</taxon>
        <taxon>eudicotyledons</taxon>
        <taxon>Gunneridae</taxon>
        <taxon>Pentapetalae</taxon>
        <taxon>rosids</taxon>
        <taxon>fabids</taxon>
        <taxon>Malpighiales</taxon>
        <taxon>Linaceae</taxon>
        <taxon>Linum</taxon>
    </lineage>
</organism>
<dbReference type="AlphaFoldDB" id="A0AAV2GXG7"/>
<dbReference type="Proteomes" id="UP001497516">
    <property type="component" value="Chromosome 9"/>
</dbReference>
<accession>A0AAV2GXG7</accession>
<evidence type="ECO:0000313" key="2">
    <source>
        <dbReference type="Proteomes" id="UP001497516"/>
    </source>
</evidence>
<proteinExistence type="predicted"/>
<keyword evidence="2" id="KW-1185">Reference proteome</keyword>
<name>A0AAV2GXG7_9ROSI</name>
<gene>
    <name evidence="1" type="ORF">LTRI10_LOCUS54214</name>
</gene>